<gene>
    <name evidence="2" type="ORF">ACFL27_03825</name>
</gene>
<dbReference type="InterPro" id="IPR003692">
    <property type="entry name" value="Hydantoinase_B"/>
</dbReference>
<comment type="caution">
    <text evidence="2">The sequence shown here is derived from an EMBL/GenBank/DDBJ whole genome shotgun (WGS) entry which is preliminary data.</text>
</comment>
<protein>
    <submittedName>
        <fullName evidence="2">Hydantoinase B/oxoprolinase family protein</fullName>
    </submittedName>
</protein>
<dbReference type="PANTHER" id="PTHR11365">
    <property type="entry name" value="5-OXOPROLINASE RELATED"/>
    <property type="match status" value="1"/>
</dbReference>
<organism evidence="2 3">
    <name type="scientific">candidate division CSSED10-310 bacterium</name>
    <dbReference type="NCBI Taxonomy" id="2855610"/>
    <lineage>
        <taxon>Bacteria</taxon>
        <taxon>Bacteria division CSSED10-310</taxon>
    </lineage>
</organism>
<keyword evidence="3" id="KW-1185">Reference proteome</keyword>
<dbReference type="InterPro" id="IPR045079">
    <property type="entry name" value="Oxoprolinase-like"/>
</dbReference>
<dbReference type="Pfam" id="PF02538">
    <property type="entry name" value="Hydantoinase_B"/>
    <property type="match status" value="1"/>
</dbReference>
<evidence type="ECO:0000313" key="2">
    <source>
        <dbReference type="EMBL" id="MFC1849317.1"/>
    </source>
</evidence>
<evidence type="ECO:0000259" key="1">
    <source>
        <dbReference type="Pfam" id="PF02538"/>
    </source>
</evidence>
<sequence>MTIDKILVSVLQRRFKSITEEMSIVLTKTTRSPILCEAKDFVTGLYDGQGKMLEQTENLPILSFSLGPVCEYIIKYYGAEIYPGDVIFHNDVFSMGNQNNDVAVYKPIFYQDKLIAWSAAKGHQADIGGPVAGGYNPKATEIFQESLRIPPVKVYERGKLRKDVWDLIFANIRFDMVAADMRAQIGSTVVGEREILKLVSKYDLEIFESHKEYLFDSTEKMMRAEIRNIPNGVYHGEANVYYDGRTPGSQYKIRVTITVEDEEITFDYSNTDPQTDGFVNGTYTSSASATLLTFLQMVNPDMPHNDGMVRPVNIIIPEGTILNAKYPAATTFGNHLCPPNADAIIRALAPAIPTRVTAGWNQLLCYLTSGFDTRKNDNYVDIGFMGLKGGSGATKGVDGYDHIGMIDASGGVLDQDYEMFEQQTPHLLLHHEFWLDSAGAGQWRGGLGIETEFKIGGKNTKVVTFGDGDVEPAFGLFGGKDSTLNKIELRMPDGSVYQTTSKDLVENVATDTILFQQAGGGGGYGDPFQRDPAIVAQEVKNGLISIRKAEQEYGVIIDPLTLELRTEETTKLRSPDVNKSGN</sequence>
<accession>A0ABV6YT14</accession>
<dbReference type="EMBL" id="JBHPBY010000032">
    <property type="protein sequence ID" value="MFC1849317.1"/>
    <property type="molecule type" value="Genomic_DNA"/>
</dbReference>
<feature type="domain" description="Hydantoinase B/oxoprolinase" evidence="1">
    <location>
        <begin position="4"/>
        <end position="527"/>
    </location>
</feature>
<proteinExistence type="predicted"/>
<evidence type="ECO:0000313" key="3">
    <source>
        <dbReference type="Proteomes" id="UP001594351"/>
    </source>
</evidence>
<reference evidence="2 3" key="1">
    <citation type="submission" date="2024-09" db="EMBL/GenBank/DDBJ databases">
        <title>Laminarin stimulates single cell rates of sulfate reduction while oxygen inhibits transcriptomic activity in coastal marine sediment.</title>
        <authorList>
            <person name="Lindsay M."/>
            <person name="Orcutt B."/>
            <person name="Emerson D."/>
            <person name="Stepanauskas R."/>
            <person name="D'Angelo T."/>
        </authorList>
    </citation>
    <scope>NUCLEOTIDE SEQUENCE [LARGE SCALE GENOMIC DNA]</scope>
    <source>
        <strain evidence="2">SAG AM-311-K15</strain>
    </source>
</reference>
<dbReference type="PANTHER" id="PTHR11365:SF23">
    <property type="entry name" value="HYPOTHETICAL 5-OXOPROLINASE (EUROFUNG)-RELATED"/>
    <property type="match status" value="1"/>
</dbReference>
<name>A0ABV6YT14_UNCC1</name>
<dbReference type="Proteomes" id="UP001594351">
    <property type="component" value="Unassembled WGS sequence"/>
</dbReference>